<dbReference type="AlphaFoldDB" id="A0A9P6BWZ2"/>
<accession>A0A9P6BWZ2</accession>
<proteinExistence type="predicted"/>
<sequence>MMFGSNQLGLVLEAWSGPLDQFYVSKNKLCLNGQIELACEVKISPMVYYTRLLNPTVHYEDVAPPHPALNAVVHWEGLAIHTEDSKLVNHSNRVDKNVSKVEFCINTLELYKQLLPRNFAAGGDGAVILKAFTSPTLLPSDGSGTSVFEA</sequence>
<name>A0A9P6BWZ2_9AGAR</name>
<organism evidence="1 2">
    <name type="scientific">Macrolepiota fuliginosa MF-IS2</name>
    <dbReference type="NCBI Taxonomy" id="1400762"/>
    <lineage>
        <taxon>Eukaryota</taxon>
        <taxon>Fungi</taxon>
        <taxon>Dikarya</taxon>
        <taxon>Basidiomycota</taxon>
        <taxon>Agaricomycotina</taxon>
        <taxon>Agaricomycetes</taxon>
        <taxon>Agaricomycetidae</taxon>
        <taxon>Agaricales</taxon>
        <taxon>Agaricineae</taxon>
        <taxon>Agaricaceae</taxon>
        <taxon>Macrolepiota</taxon>
    </lineage>
</organism>
<protein>
    <submittedName>
        <fullName evidence="1">Uncharacterized protein</fullName>
    </submittedName>
</protein>
<gene>
    <name evidence="1" type="ORF">P691DRAFT_781070</name>
</gene>
<evidence type="ECO:0000313" key="1">
    <source>
        <dbReference type="EMBL" id="KAF9440920.1"/>
    </source>
</evidence>
<comment type="caution">
    <text evidence="1">The sequence shown here is derived from an EMBL/GenBank/DDBJ whole genome shotgun (WGS) entry which is preliminary data.</text>
</comment>
<keyword evidence="2" id="KW-1185">Reference proteome</keyword>
<dbReference type="EMBL" id="MU152177">
    <property type="protein sequence ID" value="KAF9440920.1"/>
    <property type="molecule type" value="Genomic_DNA"/>
</dbReference>
<evidence type="ECO:0000313" key="2">
    <source>
        <dbReference type="Proteomes" id="UP000807342"/>
    </source>
</evidence>
<dbReference type="Proteomes" id="UP000807342">
    <property type="component" value="Unassembled WGS sequence"/>
</dbReference>
<reference evidence="1" key="1">
    <citation type="submission" date="2020-11" db="EMBL/GenBank/DDBJ databases">
        <authorList>
            <consortium name="DOE Joint Genome Institute"/>
            <person name="Ahrendt S."/>
            <person name="Riley R."/>
            <person name="Andreopoulos W."/>
            <person name="Labutti K."/>
            <person name="Pangilinan J."/>
            <person name="Ruiz-Duenas F.J."/>
            <person name="Barrasa J.M."/>
            <person name="Sanchez-Garcia M."/>
            <person name="Camarero S."/>
            <person name="Miyauchi S."/>
            <person name="Serrano A."/>
            <person name="Linde D."/>
            <person name="Babiker R."/>
            <person name="Drula E."/>
            <person name="Ayuso-Fernandez I."/>
            <person name="Pacheco R."/>
            <person name="Padilla G."/>
            <person name="Ferreira P."/>
            <person name="Barriuso J."/>
            <person name="Kellner H."/>
            <person name="Castanera R."/>
            <person name="Alfaro M."/>
            <person name="Ramirez L."/>
            <person name="Pisabarro A.G."/>
            <person name="Kuo A."/>
            <person name="Tritt A."/>
            <person name="Lipzen A."/>
            <person name="He G."/>
            <person name="Yan M."/>
            <person name="Ng V."/>
            <person name="Cullen D."/>
            <person name="Martin F."/>
            <person name="Rosso M.-N."/>
            <person name="Henrissat B."/>
            <person name="Hibbett D."/>
            <person name="Martinez A.T."/>
            <person name="Grigoriev I.V."/>
        </authorList>
    </citation>
    <scope>NUCLEOTIDE SEQUENCE</scope>
    <source>
        <strain evidence="1">MF-IS2</strain>
    </source>
</reference>